<organism evidence="1 2">
    <name type="scientific">Arthrobacter phage Laroye</name>
    <dbReference type="NCBI Taxonomy" id="1772305"/>
    <lineage>
        <taxon>Viruses</taxon>
        <taxon>Duplodnaviria</taxon>
        <taxon>Heunggongvirae</taxon>
        <taxon>Uroviricota</taxon>
        <taxon>Caudoviricetes</taxon>
        <taxon>Laroyevirus</taxon>
        <taxon>Laroyevirus laroye</taxon>
    </lineage>
</organism>
<dbReference type="RefSeq" id="YP_009603086.1">
    <property type="nucleotide sequence ID" value="NC_041947.1"/>
</dbReference>
<keyword evidence="2" id="KW-1185">Reference proteome</keyword>
<evidence type="ECO:0000313" key="2">
    <source>
        <dbReference type="Proteomes" id="UP000222336"/>
    </source>
</evidence>
<dbReference type="GeneID" id="40078951"/>
<name>A0A0U4JI42_9CAUD</name>
<evidence type="ECO:0000313" key="1">
    <source>
        <dbReference type="EMBL" id="ALY09620.1"/>
    </source>
</evidence>
<dbReference type="KEGG" id="vg:40078951"/>
<reference evidence="2" key="1">
    <citation type="submission" date="2015-11" db="EMBL/GenBank/DDBJ databases">
        <authorList>
            <person name="Dogans D."/>
            <person name="Schneider V.M."/>
            <person name="Bradley K.W."/>
            <person name="Asai D.J."/>
            <person name="Bowman C.A."/>
            <person name="Russell D.A."/>
            <person name="Pope W.H."/>
            <person name="Jacobs-Sera D."/>
            <person name="Hendrix R.W."/>
            <person name="Hatfull G.F."/>
        </authorList>
    </citation>
    <scope>NUCLEOTIDE SEQUENCE [LARGE SCALE GENOMIC DNA]</scope>
</reference>
<proteinExistence type="predicted"/>
<accession>A0A0U4JI42</accession>
<sequence length="176" mass="20511">MPETHDLALRRAEYDAGLQRRKRDLVTALDRWRGKEADEYEESEKVIDQVIKTFNEGWKPKNHLSLKRHGRAIFKCLTLTDHLAKVRPYTCTCDCAPCQDDSEHVNCTGDDYGDHCYDDNSARPLPGFYRAKTPESEGGPSVDPYHRPAVEYWRGYWTQDRDMLMNEITAYKEPRP</sequence>
<dbReference type="EMBL" id="KU160654">
    <property type="protein sequence ID" value="ALY09620.1"/>
    <property type="molecule type" value="Genomic_DNA"/>
</dbReference>
<gene>
    <name evidence="1" type="primary">96</name>
    <name evidence="1" type="ORF">LAROYE_96</name>
</gene>
<protein>
    <submittedName>
        <fullName evidence="1">Uncharacterized protein</fullName>
    </submittedName>
</protein>
<dbReference type="Proteomes" id="UP000222336">
    <property type="component" value="Segment"/>
</dbReference>